<dbReference type="CDD" id="cd06259">
    <property type="entry name" value="YdcF-like"/>
    <property type="match status" value="1"/>
</dbReference>
<organism evidence="3 4">
    <name type="scientific">Leptospira brenneri</name>
    <dbReference type="NCBI Taxonomy" id="2023182"/>
    <lineage>
        <taxon>Bacteria</taxon>
        <taxon>Pseudomonadati</taxon>
        <taxon>Spirochaetota</taxon>
        <taxon>Spirochaetia</taxon>
        <taxon>Leptospirales</taxon>
        <taxon>Leptospiraceae</taxon>
        <taxon>Leptospira</taxon>
    </lineage>
</organism>
<feature type="domain" description="DUF218" evidence="2">
    <location>
        <begin position="43"/>
        <end position="184"/>
    </location>
</feature>
<keyword evidence="4" id="KW-1185">Reference proteome</keyword>
<proteinExistence type="predicted"/>
<comment type="caution">
    <text evidence="3">The sequence shown here is derived from an EMBL/GenBank/DDBJ whole genome shotgun (WGS) entry which is preliminary data.</text>
</comment>
<protein>
    <submittedName>
        <fullName evidence="3">YdcF family protein</fullName>
    </submittedName>
</protein>
<evidence type="ECO:0000256" key="1">
    <source>
        <dbReference type="SAM" id="Phobius"/>
    </source>
</evidence>
<dbReference type="InterPro" id="IPR014729">
    <property type="entry name" value="Rossmann-like_a/b/a_fold"/>
</dbReference>
<dbReference type="InterPro" id="IPR003848">
    <property type="entry name" value="DUF218"/>
</dbReference>
<feature type="transmembrane region" description="Helical" evidence="1">
    <location>
        <begin position="9"/>
        <end position="29"/>
    </location>
</feature>
<dbReference type="Proteomes" id="UP000297891">
    <property type="component" value="Unassembled WGS sequence"/>
</dbReference>
<dbReference type="Gene3D" id="3.40.50.620">
    <property type="entry name" value="HUPs"/>
    <property type="match status" value="1"/>
</dbReference>
<reference evidence="3" key="1">
    <citation type="journal article" date="2019" name="PLoS Negl. Trop. Dis.">
        <title>Revisiting the worldwide diversity of Leptospira species in the environment.</title>
        <authorList>
            <person name="Vincent A.T."/>
            <person name="Schiettekatte O."/>
            <person name="Bourhy P."/>
            <person name="Veyrier F.J."/>
            <person name="Picardeau M."/>
        </authorList>
    </citation>
    <scope>NUCLEOTIDE SEQUENCE [LARGE SCALE GENOMIC DNA]</scope>
    <source>
        <strain evidence="3">201800277</strain>
    </source>
</reference>
<accession>A0A2M9Y5H6</accession>
<sequence>MKNHKLKRIVLIVFLISFVYLFFSVVSIVTTGLQEEDDLTSDITLVLGNKVELTGEPSLRLKARLDQTLVLYNSGKIKKVIVSGGIGKEGFDESKVMKQYLVDRKIPANLILEDNLGDNTEKSANNLNLFLEPSSINSIMIVSQYFHLPRAKVLVERAGFKNVKTSYARYFEFRDFYSILRETIALPVVVLIPKIEE</sequence>
<keyword evidence="1" id="KW-0812">Transmembrane</keyword>
<name>A0A2M9Y5H6_9LEPT</name>
<evidence type="ECO:0000313" key="3">
    <source>
        <dbReference type="EMBL" id="TGK97211.1"/>
    </source>
</evidence>
<evidence type="ECO:0000259" key="2">
    <source>
        <dbReference type="Pfam" id="PF02698"/>
    </source>
</evidence>
<dbReference type="AlphaFoldDB" id="A0A2M9Y5H6"/>
<dbReference type="InterPro" id="IPR051599">
    <property type="entry name" value="Cell_Envelope_Assoc"/>
</dbReference>
<evidence type="ECO:0000313" key="4">
    <source>
        <dbReference type="Proteomes" id="UP000297891"/>
    </source>
</evidence>
<dbReference type="EMBL" id="RQFP01000001">
    <property type="protein sequence ID" value="TGK97211.1"/>
    <property type="molecule type" value="Genomic_DNA"/>
</dbReference>
<dbReference type="OrthoDB" id="9782395at2"/>
<gene>
    <name evidence="3" type="ORF">EHQ30_07865</name>
</gene>
<dbReference type="Pfam" id="PF02698">
    <property type="entry name" value="DUF218"/>
    <property type="match status" value="1"/>
</dbReference>
<dbReference type="PANTHER" id="PTHR30336">
    <property type="entry name" value="INNER MEMBRANE PROTEIN, PROBABLE PERMEASE"/>
    <property type="match status" value="1"/>
</dbReference>
<dbReference type="GO" id="GO:0005886">
    <property type="term" value="C:plasma membrane"/>
    <property type="evidence" value="ECO:0007669"/>
    <property type="project" value="TreeGrafter"/>
</dbReference>
<dbReference type="PANTHER" id="PTHR30336:SF20">
    <property type="entry name" value="DUF218 DOMAIN-CONTAINING PROTEIN"/>
    <property type="match status" value="1"/>
</dbReference>
<keyword evidence="1" id="KW-1133">Transmembrane helix</keyword>
<keyword evidence="1" id="KW-0472">Membrane</keyword>